<dbReference type="InterPro" id="IPR035472">
    <property type="entry name" value="RpiR-like_SIS"/>
</dbReference>
<dbReference type="InterPro" id="IPR047640">
    <property type="entry name" value="RpiR-like"/>
</dbReference>
<dbReference type="PANTHER" id="PTHR30514:SF18">
    <property type="entry name" value="RPIR-FAMILY TRANSCRIPTIONAL REGULATOR"/>
    <property type="match status" value="1"/>
</dbReference>
<dbReference type="GO" id="GO:1901135">
    <property type="term" value="P:carbohydrate derivative metabolic process"/>
    <property type="evidence" value="ECO:0007669"/>
    <property type="project" value="InterPro"/>
</dbReference>
<evidence type="ECO:0000256" key="1">
    <source>
        <dbReference type="ARBA" id="ARBA00023015"/>
    </source>
</evidence>
<dbReference type="Proteomes" id="UP000002949">
    <property type="component" value="Unassembled WGS sequence"/>
</dbReference>
<feature type="domain" description="SIS" evidence="5">
    <location>
        <begin position="125"/>
        <end position="267"/>
    </location>
</feature>
<dbReference type="Pfam" id="PF01418">
    <property type="entry name" value="HTH_6"/>
    <property type="match status" value="1"/>
</dbReference>
<dbReference type="PATRIC" id="fig|1082933.3.peg.171"/>
<dbReference type="AlphaFoldDB" id="G6Y2Q3"/>
<organism evidence="6 7">
    <name type="scientific">Mesorhizobium amorphae CCNWGS0123</name>
    <dbReference type="NCBI Taxonomy" id="1082933"/>
    <lineage>
        <taxon>Bacteria</taxon>
        <taxon>Pseudomonadati</taxon>
        <taxon>Pseudomonadota</taxon>
        <taxon>Alphaproteobacteria</taxon>
        <taxon>Hyphomicrobiales</taxon>
        <taxon>Phyllobacteriaceae</taxon>
        <taxon>Mesorhizobium</taxon>
    </lineage>
</organism>
<evidence type="ECO:0000256" key="3">
    <source>
        <dbReference type="ARBA" id="ARBA00023163"/>
    </source>
</evidence>
<keyword evidence="3" id="KW-0804">Transcription</keyword>
<evidence type="ECO:0000256" key="2">
    <source>
        <dbReference type="ARBA" id="ARBA00023125"/>
    </source>
</evidence>
<evidence type="ECO:0000259" key="4">
    <source>
        <dbReference type="PROSITE" id="PS51071"/>
    </source>
</evidence>
<keyword evidence="1" id="KW-0805">Transcription regulation</keyword>
<dbReference type="GO" id="GO:0097367">
    <property type="term" value="F:carbohydrate derivative binding"/>
    <property type="evidence" value="ECO:0007669"/>
    <property type="project" value="InterPro"/>
</dbReference>
<reference evidence="6 7" key="1">
    <citation type="journal article" date="2012" name="J. Bacteriol.">
        <title>Draft Genome Sequence of Plant Growth-Promoting Rhizobium Mesorhizobium amorphae, Isolated from Zinc-Lead Mine Tailings.</title>
        <authorList>
            <person name="Hao X."/>
            <person name="Lin Y."/>
            <person name="Johnstone L."/>
            <person name="Baltrus D.A."/>
            <person name="Miller S.J."/>
            <person name="Wei G."/>
            <person name="Rensing C."/>
        </authorList>
    </citation>
    <scope>NUCLEOTIDE SEQUENCE [LARGE SCALE GENOMIC DNA]</scope>
    <source>
        <strain evidence="6 7">CCNWGS0123</strain>
    </source>
</reference>
<name>G6Y2Q3_9HYPH</name>
<keyword evidence="7" id="KW-1185">Reference proteome</keyword>
<dbReference type="PANTHER" id="PTHR30514">
    <property type="entry name" value="GLUCOKINASE"/>
    <property type="match status" value="1"/>
</dbReference>
<dbReference type="KEGG" id="mamo:A6B35_32085"/>
<gene>
    <name evidence="6" type="ORF">MEA186_00971</name>
</gene>
<dbReference type="RefSeq" id="WP_006199579.1">
    <property type="nucleotide sequence ID" value="NZ_AGSN01000010.1"/>
</dbReference>
<dbReference type="Gene3D" id="1.10.10.10">
    <property type="entry name" value="Winged helix-like DNA-binding domain superfamily/Winged helix DNA-binding domain"/>
    <property type="match status" value="1"/>
</dbReference>
<feature type="domain" description="HTH rpiR-type" evidence="4">
    <location>
        <begin position="4"/>
        <end position="80"/>
    </location>
</feature>
<dbReference type="EMBL" id="AGSN01000010">
    <property type="protein sequence ID" value="EHH14014.1"/>
    <property type="molecule type" value="Genomic_DNA"/>
</dbReference>
<dbReference type="PROSITE" id="PS51464">
    <property type="entry name" value="SIS"/>
    <property type="match status" value="1"/>
</dbReference>
<evidence type="ECO:0000313" key="7">
    <source>
        <dbReference type="Proteomes" id="UP000002949"/>
    </source>
</evidence>
<dbReference type="CDD" id="cd05013">
    <property type="entry name" value="SIS_RpiR"/>
    <property type="match status" value="1"/>
</dbReference>
<dbReference type="Pfam" id="PF01380">
    <property type="entry name" value="SIS"/>
    <property type="match status" value="1"/>
</dbReference>
<dbReference type="GO" id="GO:0003700">
    <property type="term" value="F:DNA-binding transcription factor activity"/>
    <property type="evidence" value="ECO:0007669"/>
    <property type="project" value="InterPro"/>
</dbReference>
<keyword evidence="2" id="KW-0238">DNA-binding</keyword>
<dbReference type="PROSITE" id="PS51071">
    <property type="entry name" value="HTH_RPIR"/>
    <property type="match status" value="1"/>
</dbReference>
<dbReference type="eggNOG" id="COG1737">
    <property type="taxonomic scope" value="Bacteria"/>
</dbReference>
<proteinExistence type="predicted"/>
<dbReference type="SUPFAM" id="SSF53697">
    <property type="entry name" value="SIS domain"/>
    <property type="match status" value="1"/>
</dbReference>
<dbReference type="InterPro" id="IPR046348">
    <property type="entry name" value="SIS_dom_sf"/>
</dbReference>
<dbReference type="GO" id="GO:0003677">
    <property type="term" value="F:DNA binding"/>
    <property type="evidence" value="ECO:0007669"/>
    <property type="project" value="UniProtKB-KW"/>
</dbReference>
<dbReference type="InterPro" id="IPR009057">
    <property type="entry name" value="Homeodomain-like_sf"/>
</dbReference>
<dbReference type="Gene3D" id="3.40.50.10490">
    <property type="entry name" value="Glucose-6-phosphate isomerase like protein, domain 1"/>
    <property type="match status" value="1"/>
</dbReference>
<sequence length="302" mass="31943">MEKGPLAGVLVDRFERMPRQLQLAARFVLDHPQDVALMSMREQAHLAGVSHTTMMRLARWVGLDGYEDMRSLYAKAIRTSAEPALPGRREEGDGGCSTVGEVADTLTAQIARLGEGGNAMQLMAAASVLAASRNLFSLGLRAEHPVALHFAYTLSQLGRQAVVLDAAGGLGIDALRGAGKGDAVLAVGIEPYCRATIETVRHAARQGIAVVAITDSRVSPLASTAKESVIVTSSSQSFFKSIAPAVAASEILAALIAVKSGMNVDEVVKDTERQLAELDVFWKPTRQRAGAGESPAKRLESG</sequence>
<dbReference type="InterPro" id="IPR036388">
    <property type="entry name" value="WH-like_DNA-bd_sf"/>
</dbReference>
<evidence type="ECO:0000313" key="6">
    <source>
        <dbReference type="EMBL" id="EHH14014.1"/>
    </source>
</evidence>
<dbReference type="SUPFAM" id="SSF46689">
    <property type="entry name" value="Homeodomain-like"/>
    <property type="match status" value="1"/>
</dbReference>
<dbReference type="InterPro" id="IPR000281">
    <property type="entry name" value="HTH_RpiR"/>
</dbReference>
<evidence type="ECO:0000259" key="5">
    <source>
        <dbReference type="PROSITE" id="PS51464"/>
    </source>
</evidence>
<accession>G6Y2Q3</accession>
<dbReference type="InterPro" id="IPR001347">
    <property type="entry name" value="SIS_dom"/>
</dbReference>
<protein>
    <submittedName>
        <fullName evidence="6">RpiR family transcriptional regulator</fullName>
    </submittedName>
</protein>